<dbReference type="KEGG" id="pbv:AR543_02605"/>
<reference evidence="1 2" key="2">
    <citation type="journal article" date="2016" name="Int. J. Syst. Evol. Microbiol.">
        <title>Paenibacillus bovis sp. nov., isolated from raw yak (Bos grunniens) milk.</title>
        <authorList>
            <person name="Gao C."/>
            <person name="Han J."/>
            <person name="Liu Z."/>
            <person name="Xu X."/>
            <person name="Hang F."/>
            <person name="Wu Z."/>
        </authorList>
    </citation>
    <scope>NUCLEOTIDE SEQUENCE [LARGE SCALE GENOMIC DNA]</scope>
    <source>
        <strain evidence="1 2">BD3526</strain>
    </source>
</reference>
<evidence type="ECO:0000313" key="2">
    <source>
        <dbReference type="Proteomes" id="UP000078148"/>
    </source>
</evidence>
<keyword evidence="2" id="KW-1185">Reference proteome</keyword>
<sequence length="61" mass="7124">MDVVFAIPQSNTVWREVQLICGFYSQFETVIFNRAIAVHYLCYITVHQDNIFALIQLMISI</sequence>
<protein>
    <submittedName>
        <fullName evidence="1">Uncharacterized protein</fullName>
    </submittedName>
</protein>
<dbReference type="EMBL" id="CP013023">
    <property type="protein sequence ID" value="ANF95033.1"/>
    <property type="molecule type" value="Genomic_DNA"/>
</dbReference>
<dbReference type="AlphaFoldDB" id="A0A172ZC03"/>
<proteinExistence type="predicted"/>
<name>A0A172ZC03_9BACL</name>
<organism evidence="1 2">
    <name type="scientific">Paenibacillus bovis</name>
    <dbReference type="NCBI Taxonomy" id="1616788"/>
    <lineage>
        <taxon>Bacteria</taxon>
        <taxon>Bacillati</taxon>
        <taxon>Bacillota</taxon>
        <taxon>Bacilli</taxon>
        <taxon>Bacillales</taxon>
        <taxon>Paenibacillaceae</taxon>
        <taxon>Paenibacillus</taxon>
    </lineage>
</organism>
<accession>A0A172ZC03</accession>
<gene>
    <name evidence="1" type="ORF">AR543_02605</name>
</gene>
<dbReference type="Proteomes" id="UP000078148">
    <property type="component" value="Chromosome"/>
</dbReference>
<evidence type="ECO:0000313" key="1">
    <source>
        <dbReference type="EMBL" id="ANF95033.1"/>
    </source>
</evidence>
<reference evidence="2" key="1">
    <citation type="submission" date="2015-10" db="EMBL/GenBank/DDBJ databases">
        <title>Genome of Paenibacillus bovis sp. nov.</title>
        <authorList>
            <person name="Wu Z."/>
            <person name="Gao C."/>
            <person name="Liu Z."/>
            <person name="Zheng H."/>
        </authorList>
    </citation>
    <scope>NUCLEOTIDE SEQUENCE [LARGE SCALE GENOMIC DNA]</scope>
    <source>
        <strain evidence="2">BD3526</strain>
    </source>
</reference>